<proteinExistence type="predicted"/>
<feature type="transmembrane region" description="Helical" evidence="1">
    <location>
        <begin position="9"/>
        <end position="30"/>
    </location>
</feature>
<gene>
    <name evidence="2" type="ORF">CJJ18_08165</name>
</gene>
<keyword evidence="1" id="KW-0472">Membrane</keyword>
<reference evidence="2" key="1">
    <citation type="submission" date="2017-08" db="EMBL/GenBank/DDBJ databases">
        <title>Genome sequence of Candidatus Hamiltonella defensa from Acyrthosiphon pisum strain MI47.</title>
        <authorList>
            <person name="Patel V.A."/>
            <person name="Chevignon G."/>
            <person name="Russell J.A."/>
            <person name="Oliver K.M."/>
        </authorList>
    </citation>
    <scope>NUCLEOTIDE SEQUENCE</scope>
    <source>
        <strain evidence="2">MI47</strain>
    </source>
</reference>
<protein>
    <submittedName>
        <fullName evidence="2">Uncharacterized protein</fullName>
    </submittedName>
</protein>
<name>A0AAC9YG72_9ENTR</name>
<sequence length="275" mass="31524">MHISIFDILFFYIILICFFCENVINIIHIFNGVQMEEESNPWPSFVDTFSSMLCIFIFIMLIFLLNNMLVVYESAIGGEGKVIYQKQADLIESKQENSLNALNKTQVKDSIQKTQPDIENGHLNTAIQDKVLANKNNTQNELSQIQIENENIVKGVPKQVKNRNNDIAHNKDKTRVTITGNTLTIEYKGEVNTYLKEDITKMMDWIKSTNHKIFEIEIFIPKSEISFSDSLRLAYERGLILMREIKSVDPSVILSLNVNTTSDSLENKVVIVPKN</sequence>
<organism evidence="2 3">
    <name type="scientific">Candidatus Williamhamiltonella defendens</name>
    <dbReference type="NCBI Taxonomy" id="138072"/>
    <lineage>
        <taxon>Bacteria</taxon>
        <taxon>Pseudomonadati</taxon>
        <taxon>Pseudomonadota</taxon>
        <taxon>Gammaproteobacteria</taxon>
        <taxon>Enterobacterales</taxon>
        <taxon>Enterobacteriaceae</taxon>
        <taxon>aphid secondary symbionts</taxon>
        <taxon>Candidatus Williamhamiltonella</taxon>
    </lineage>
</organism>
<dbReference type="EMBL" id="CP022932">
    <property type="protein sequence ID" value="ASV33960.1"/>
    <property type="molecule type" value="Genomic_DNA"/>
</dbReference>
<accession>A0AAC9YG72</accession>
<evidence type="ECO:0000313" key="3">
    <source>
        <dbReference type="Proteomes" id="UP000792865"/>
    </source>
</evidence>
<keyword evidence="1" id="KW-0812">Transmembrane</keyword>
<feature type="transmembrane region" description="Helical" evidence="1">
    <location>
        <begin position="50"/>
        <end position="72"/>
    </location>
</feature>
<evidence type="ECO:0000256" key="1">
    <source>
        <dbReference type="SAM" id="Phobius"/>
    </source>
</evidence>
<evidence type="ECO:0000313" key="2">
    <source>
        <dbReference type="EMBL" id="ASV33960.1"/>
    </source>
</evidence>
<dbReference type="AlphaFoldDB" id="A0AAC9YG72"/>
<dbReference type="Proteomes" id="UP000792865">
    <property type="component" value="Chromosome"/>
</dbReference>
<keyword evidence="1" id="KW-1133">Transmembrane helix</keyword>